<sequence length="340" mass="36829">MTKTTMKAAAFKEKNGKLEIIELPIPEPVQGWVRIKVHACGVCQGENVCKFGSMGNTFPRVPGHEVVGEIDKLGDGVNNEDYNVGEFVGIGWFGGNHCGKCETCLEDEWAHCKKTYTCGVTYDGGYAEYMVAPISALVKIPKGMDPIESAPLLCAGLTVYNSFRNQNIKAGSLVGVTGIGGLGHYAIQFCKKMGYQVIAMSSGNSKEKLSKELGADYYIDMSKDNYIKEIQSIGSVKCILATAPTASTVQGLLESLGVKGKLVILAAFHEPFNANSLTMISGDKSIVGWASGDSRDSTDTLHFARNNNIKSMINTFPLEKANEAFENINQARFRNVIKLV</sequence>
<evidence type="ECO:0000256" key="5">
    <source>
        <dbReference type="ARBA" id="ARBA00023002"/>
    </source>
</evidence>
<evidence type="ECO:0000256" key="6">
    <source>
        <dbReference type="ARBA" id="ARBA00023027"/>
    </source>
</evidence>
<comment type="cofactor">
    <cofactor evidence="1 7">
        <name>Zn(2+)</name>
        <dbReference type="ChEBI" id="CHEBI:29105"/>
    </cofactor>
</comment>
<dbReference type="AlphaFoldDB" id="A0AAN7U1J1"/>
<keyword evidence="3 7" id="KW-0479">Metal-binding</keyword>
<dbReference type="PANTHER" id="PTHR42940">
    <property type="entry name" value="ALCOHOL DEHYDROGENASE 1-RELATED"/>
    <property type="match status" value="1"/>
</dbReference>
<dbReference type="Pfam" id="PF00107">
    <property type="entry name" value="ADH_zinc_N"/>
    <property type="match status" value="1"/>
</dbReference>
<dbReference type="SUPFAM" id="SSF50129">
    <property type="entry name" value="GroES-like"/>
    <property type="match status" value="1"/>
</dbReference>
<dbReference type="Gene3D" id="3.90.180.10">
    <property type="entry name" value="Medium-chain alcohol dehydrogenases, catalytic domain"/>
    <property type="match status" value="1"/>
</dbReference>
<dbReference type="EMBL" id="JAVFKY010000006">
    <property type="protein sequence ID" value="KAK5575193.1"/>
    <property type="molecule type" value="Genomic_DNA"/>
</dbReference>
<dbReference type="InterPro" id="IPR011032">
    <property type="entry name" value="GroES-like_sf"/>
</dbReference>
<dbReference type="PROSITE" id="PS00059">
    <property type="entry name" value="ADH_ZINC"/>
    <property type="match status" value="1"/>
</dbReference>
<dbReference type="SMART" id="SM00829">
    <property type="entry name" value="PKS_ER"/>
    <property type="match status" value="1"/>
</dbReference>
<keyword evidence="5" id="KW-0560">Oxidoreductase</keyword>
<dbReference type="Pfam" id="PF08240">
    <property type="entry name" value="ADH_N"/>
    <property type="match status" value="1"/>
</dbReference>
<keyword evidence="4 7" id="KW-0862">Zinc</keyword>
<dbReference type="GO" id="GO:0005737">
    <property type="term" value="C:cytoplasm"/>
    <property type="evidence" value="ECO:0007669"/>
    <property type="project" value="TreeGrafter"/>
</dbReference>
<reference evidence="9 10" key="1">
    <citation type="submission" date="2023-11" db="EMBL/GenBank/DDBJ databases">
        <title>Dfirmibasis_genome.</title>
        <authorList>
            <person name="Edelbroek B."/>
            <person name="Kjellin J."/>
            <person name="Jerlstrom-Hultqvist J."/>
            <person name="Soderbom F."/>
        </authorList>
    </citation>
    <scope>NUCLEOTIDE SEQUENCE [LARGE SCALE GENOMIC DNA]</scope>
    <source>
        <strain evidence="9 10">TNS-C-14</strain>
    </source>
</reference>
<keyword evidence="6" id="KW-0520">NAD</keyword>
<dbReference type="Gene3D" id="3.40.50.720">
    <property type="entry name" value="NAD(P)-binding Rossmann-like Domain"/>
    <property type="match status" value="1"/>
</dbReference>
<evidence type="ECO:0000256" key="1">
    <source>
        <dbReference type="ARBA" id="ARBA00001947"/>
    </source>
</evidence>
<dbReference type="CDD" id="cd08296">
    <property type="entry name" value="CAD_like"/>
    <property type="match status" value="1"/>
</dbReference>
<accession>A0AAN7U1J1</accession>
<evidence type="ECO:0000256" key="2">
    <source>
        <dbReference type="ARBA" id="ARBA00008072"/>
    </source>
</evidence>
<protein>
    <recommendedName>
        <fullName evidence="8">Enoyl reductase (ER) domain-containing protein</fullName>
    </recommendedName>
</protein>
<feature type="domain" description="Enoyl reductase (ER)" evidence="8">
    <location>
        <begin position="16"/>
        <end position="337"/>
    </location>
</feature>
<dbReference type="FunFam" id="3.40.50.720:FF:000039">
    <property type="entry name" value="Alcohol dehydrogenase AdhP"/>
    <property type="match status" value="1"/>
</dbReference>
<dbReference type="InterPro" id="IPR013154">
    <property type="entry name" value="ADH-like_N"/>
</dbReference>
<evidence type="ECO:0000313" key="10">
    <source>
        <dbReference type="Proteomes" id="UP001344447"/>
    </source>
</evidence>
<comment type="similarity">
    <text evidence="2 7">Belongs to the zinc-containing alcohol dehydrogenase family.</text>
</comment>
<keyword evidence="10" id="KW-1185">Reference proteome</keyword>
<dbReference type="SUPFAM" id="SSF51735">
    <property type="entry name" value="NAD(P)-binding Rossmann-fold domains"/>
    <property type="match status" value="1"/>
</dbReference>
<dbReference type="PANTHER" id="PTHR42940:SF7">
    <property type="entry name" value="ALCOHOL DEHYDROGENASE-LIKE N-TERMINAL DOMAIN-CONTAINING PROTEIN"/>
    <property type="match status" value="1"/>
</dbReference>
<name>A0AAN7U1J1_9MYCE</name>
<gene>
    <name evidence="9" type="ORF">RB653_010449</name>
</gene>
<evidence type="ECO:0000256" key="3">
    <source>
        <dbReference type="ARBA" id="ARBA00022723"/>
    </source>
</evidence>
<dbReference type="InterPro" id="IPR002328">
    <property type="entry name" value="ADH_Zn_CS"/>
</dbReference>
<dbReference type="InterPro" id="IPR036291">
    <property type="entry name" value="NAD(P)-bd_dom_sf"/>
</dbReference>
<proteinExistence type="inferred from homology"/>
<organism evidence="9 10">
    <name type="scientific">Dictyostelium firmibasis</name>
    <dbReference type="NCBI Taxonomy" id="79012"/>
    <lineage>
        <taxon>Eukaryota</taxon>
        <taxon>Amoebozoa</taxon>
        <taxon>Evosea</taxon>
        <taxon>Eumycetozoa</taxon>
        <taxon>Dictyostelia</taxon>
        <taxon>Dictyosteliales</taxon>
        <taxon>Dictyosteliaceae</taxon>
        <taxon>Dictyostelium</taxon>
    </lineage>
</organism>
<evidence type="ECO:0000313" key="9">
    <source>
        <dbReference type="EMBL" id="KAK5575193.1"/>
    </source>
</evidence>
<dbReference type="Proteomes" id="UP001344447">
    <property type="component" value="Unassembled WGS sequence"/>
</dbReference>
<evidence type="ECO:0000256" key="4">
    <source>
        <dbReference type="ARBA" id="ARBA00022833"/>
    </source>
</evidence>
<evidence type="ECO:0000259" key="8">
    <source>
        <dbReference type="SMART" id="SM00829"/>
    </source>
</evidence>
<dbReference type="GO" id="GO:0008270">
    <property type="term" value="F:zinc ion binding"/>
    <property type="evidence" value="ECO:0007669"/>
    <property type="project" value="InterPro"/>
</dbReference>
<dbReference type="InterPro" id="IPR020843">
    <property type="entry name" value="ER"/>
</dbReference>
<dbReference type="InterPro" id="IPR013149">
    <property type="entry name" value="ADH-like_C"/>
</dbReference>
<comment type="caution">
    <text evidence="9">The sequence shown here is derived from an EMBL/GenBank/DDBJ whole genome shotgun (WGS) entry which is preliminary data.</text>
</comment>
<dbReference type="GO" id="GO:0004022">
    <property type="term" value="F:alcohol dehydrogenase (NAD+) activity"/>
    <property type="evidence" value="ECO:0007669"/>
    <property type="project" value="TreeGrafter"/>
</dbReference>
<evidence type="ECO:0000256" key="7">
    <source>
        <dbReference type="RuleBase" id="RU361277"/>
    </source>
</evidence>